<proteinExistence type="inferred from homology"/>
<evidence type="ECO:0000256" key="1">
    <source>
        <dbReference type="ARBA" id="ARBA00006926"/>
    </source>
</evidence>
<dbReference type="Gene3D" id="3.40.30.10">
    <property type="entry name" value="Glutaredoxin"/>
    <property type="match status" value="1"/>
</dbReference>
<organism evidence="4 5">
    <name type="scientific">Solanum stoloniferum</name>
    <dbReference type="NCBI Taxonomy" id="62892"/>
    <lineage>
        <taxon>Eukaryota</taxon>
        <taxon>Viridiplantae</taxon>
        <taxon>Streptophyta</taxon>
        <taxon>Embryophyta</taxon>
        <taxon>Tracheophyta</taxon>
        <taxon>Spermatophyta</taxon>
        <taxon>Magnoliopsida</taxon>
        <taxon>eudicotyledons</taxon>
        <taxon>Gunneridae</taxon>
        <taxon>Pentapetalae</taxon>
        <taxon>asterids</taxon>
        <taxon>lamiids</taxon>
        <taxon>Solanales</taxon>
        <taxon>Solanaceae</taxon>
        <taxon>Solanoideae</taxon>
        <taxon>Solaneae</taxon>
        <taxon>Solanum</taxon>
    </lineage>
</organism>
<name>A0ABD2RCR0_9SOLN</name>
<dbReference type="SUPFAM" id="SSF52833">
    <property type="entry name" value="Thioredoxin-like"/>
    <property type="match status" value="1"/>
</dbReference>
<dbReference type="InterPro" id="IPR000889">
    <property type="entry name" value="Glutathione_peroxidase"/>
</dbReference>
<evidence type="ECO:0000256" key="3">
    <source>
        <dbReference type="ARBA" id="ARBA00023002"/>
    </source>
</evidence>
<sequence length="307" mass="35258">MASMVFASSPFSAQSFIKLRTNSNYSHPSCYIPRVKNSYLNLSYKNISHIESSKSLFFKGDSNFSISSPKFPRVASTYSPSLNIIKASKTENIYHYSAFELGAEKGFLLGDRYKGMVLLIVNIPMGGSKFAKAEIEFLNDLRERYKGKISSFGRGFEVLGFFYEMENPHHKTSLFHLSSLFGTHNETPKIAPGGEEILGVEEIQKLAKFPIFEKVKINDDHHENLWRFMRESLDVPKIEQEFEKILIDGKGTPVQHFLLYEGEKVEIPPVRPGEYPGESFTSKDTYIIKDTIDRFHWRNDDPDYNNY</sequence>
<dbReference type="PANTHER" id="PTHR11592:SF78">
    <property type="entry name" value="GLUTATHIONE PEROXIDASE"/>
    <property type="match status" value="1"/>
</dbReference>
<comment type="caution">
    <text evidence="4">The sequence shown here is derived from an EMBL/GenBank/DDBJ whole genome shotgun (WGS) entry which is preliminary data.</text>
</comment>
<dbReference type="EMBL" id="JBJKTR010000020">
    <property type="protein sequence ID" value="KAL3329641.1"/>
    <property type="molecule type" value="Genomic_DNA"/>
</dbReference>
<dbReference type="Proteomes" id="UP001627284">
    <property type="component" value="Unassembled WGS sequence"/>
</dbReference>
<dbReference type="PANTHER" id="PTHR11592">
    <property type="entry name" value="GLUTATHIONE PEROXIDASE"/>
    <property type="match status" value="1"/>
</dbReference>
<keyword evidence="2" id="KW-0575">Peroxidase</keyword>
<protein>
    <submittedName>
        <fullName evidence="4">Uncharacterized protein</fullName>
    </submittedName>
</protein>
<comment type="similarity">
    <text evidence="1">Belongs to the glutathione peroxidase family.</text>
</comment>
<evidence type="ECO:0000256" key="2">
    <source>
        <dbReference type="ARBA" id="ARBA00022559"/>
    </source>
</evidence>
<gene>
    <name evidence="4" type="ORF">AABB24_033809</name>
</gene>
<accession>A0ABD2RCR0</accession>
<reference evidence="4 5" key="1">
    <citation type="submission" date="2024-05" db="EMBL/GenBank/DDBJ databases">
        <title>De novo assembly of an allotetraploid wild potato.</title>
        <authorList>
            <person name="Hosaka A.J."/>
        </authorList>
    </citation>
    <scope>NUCLEOTIDE SEQUENCE [LARGE SCALE GENOMIC DNA]</scope>
    <source>
        <tissue evidence="4">Young leaves</tissue>
    </source>
</reference>
<evidence type="ECO:0000313" key="5">
    <source>
        <dbReference type="Proteomes" id="UP001627284"/>
    </source>
</evidence>
<dbReference type="InterPro" id="IPR036249">
    <property type="entry name" value="Thioredoxin-like_sf"/>
</dbReference>
<evidence type="ECO:0000313" key="4">
    <source>
        <dbReference type="EMBL" id="KAL3329641.1"/>
    </source>
</evidence>
<keyword evidence="3" id="KW-0560">Oxidoreductase</keyword>
<dbReference type="PROSITE" id="PS51355">
    <property type="entry name" value="GLUTATHIONE_PEROXID_3"/>
    <property type="match status" value="1"/>
</dbReference>
<dbReference type="GO" id="GO:0004601">
    <property type="term" value="F:peroxidase activity"/>
    <property type="evidence" value="ECO:0007669"/>
    <property type="project" value="UniProtKB-KW"/>
</dbReference>
<keyword evidence="5" id="KW-1185">Reference proteome</keyword>
<dbReference type="AlphaFoldDB" id="A0ABD2RCR0"/>